<proteinExistence type="predicted"/>
<accession>A0A2T5J4G6</accession>
<dbReference type="GO" id="GO:0004029">
    <property type="term" value="F:aldehyde dehydrogenase (NAD+) activity"/>
    <property type="evidence" value="ECO:0007669"/>
    <property type="project" value="TreeGrafter"/>
</dbReference>
<dbReference type="AlphaFoldDB" id="A0A2T5J4G6"/>
<gene>
    <name evidence="2" type="ORF">C8N29_101476</name>
</gene>
<dbReference type="PANTHER" id="PTHR48079:SF6">
    <property type="entry name" value="NAD(P)-BINDING DOMAIN-CONTAINING PROTEIN-RELATED"/>
    <property type="match status" value="1"/>
</dbReference>
<reference evidence="2 3" key="1">
    <citation type="submission" date="2018-04" db="EMBL/GenBank/DDBJ databases">
        <title>Genomic Encyclopedia of Archaeal and Bacterial Type Strains, Phase II (KMG-II): from individual species to whole genera.</title>
        <authorList>
            <person name="Goeker M."/>
        </authorList>
    </citation>
    <scope>NUCLEOTIDE SEQUENCE [LARGE SCALE GENOMIC DNA]</scope>
    <source>
        <strain evidence="2 3">DSM 5822</strain>
    </source>
</reference>
<organism evidence="2 3">
    <name type="scientific">Agitococcus lubricus</name>
    <dbReference type="NCBI Taxonomy" id="1077255"/>
    <lineage>
        <taxon>Bacteria</taxon>
        <taxon>Pseudomonadati</taxon>
        <taxon>Pseudomonadota</taxon>
        <taxon>Gammaproteobacteria</taxon>
        <taxon>Moraxellales</taxon>
        <taxon>Moraxellaceae</taxon>
        <taxon>Agitococcus</taxon>
    </lineage>
</organism>
<dbReference type="PANTHER" id="PTHR48079">
    <property type="entry name" value="PROTEIN YEEZ"/>
    <property type="match status" value="1"/>
</dbReference>
<sequence>MMNTILVTGGHGFIGRFLVAALLAKGETVIVMLRQPESQLPTLKAWLTTYGVNSQRLSAIYADLSQANAGVSEEDWQKLAEITVLYHTAALFAWQLSAIQARQINVTAVVDLLALLSARTPLRHVIQLSGYMVSLPNNLAALGINAGEHHDWLSLYRQLGAYEASKIEAHFAIKKQCQQKGLLCTVIHPATVIGHSQTGELAAHQPFYHTLVDLKAGKFIAVPAGQGYRLPLVSVDYVVDFLAHVLDVPHAAGQEYVLADNTTPDLRQVLTYCAPMLAVSAPRWQLPVPLLQFIAKYRRLAACLGLSAEQLHFLRTESLDTASADAVAQQLGLSHPPLAAVLVKTAAYVQHQSHNEVLMT</sequence>
<evidence type="ECO:0000259" key="1">
    <source>
        <dbReference type="Pfam" id="PF07993"/>
    </source>
</evidence>
<dbReference type="SUPFAM" id="SSF51735">
    <property type="entry name" value="NAD(P)-binding Rossmann-fold domains"/>
    <property type="match status" value="1"/>
</dbReference>
<dbReference type="Pfam" id="PF07993">
    <property type="entry name" value="NAD_binding_4"/>
    <property type="match status" value="1"/>
</dbReference>
<protein>
    <submittedName>
        <fullName evidence="2">Thioester reductase-like protein</fullName>
    </submittedName>
</protein>
<dbReference type="OrthoDB" id="9778052at2"/>
<dbReference type="Proteomes" id="UP000244223">
    <property type="component" value="Unassembled WGS sequence"/>
</dbReference>
<evidence type="ECO:0000313" key="2">
    <source>
        <dbReference type="EMBL" id="PTQ91403.1"/>
    </source>
</evidence>
<dbReference type="EMBL" id="QAON01000001">
    <property type="protein sequence ID" value="PTQ91403.1"/>
    <property type="molecule type" value="Genomic_DNA"/>
</dbReference>
<evidence type="ECO:0000313" key="3">
    <source>
        <dbReference type="Proteomes" id="UP000244223"/>
    </source>
</evidence>
<comment type="caution">
    <text evidence="2">The sequence shown here is derived from an EMBL/GenBank/DDBJ whole genome shotgun (WGS) entry which is preliminary data.</text>
</comment>
<keyword evidence="3" id="KW-1185">Reference proteome</keyword>
<dbReference type="InterPro" id="IPR036291">
    <property type="entry name" value="NAD(P)-bd_dom_sf"/>
</dbReference>
<dbReference type="InterPro" id="IPR051783">
    <property type="entry name" value="NAD(P)-dependent_oxidoreduct"/>
</dbReference>
<dbReference type="RefSeq" id="WP_107864413.1">
    <property type="nucleotide sequence ID" value="NZ_QAON01000001.1"/>
</dbReference>
<feature type="domain" description="Thioester reductase (TE)" evidence="1">
    <location>
        <begin position="7"/>
        <end position="241"/>
    </location>
</feature>
<dbReference type="Gene3D" id="3.40.50.720">
    <property type="entry name" value="NAD(P)-binding Rossmann-like Domain"/>
    <property type="match status" value="1"/>
</dbReference>
<dbReference type="GO" id="GO:0005737">
    <property type="term" value="C:cytoplasm"/>
    <property type="evidence" value="ECO:0007669"/>
    <property type="project" value="TreeGrafter"/>
</dbReference>
<dbReference type="InterPro" id="IPR013120">
    <property type="entry name" value="FAR_NAD-bd"/>
</dbReference>
<name>A0A2T5J4G6_9GAMM</name>